<proteinExistence type="predicted"/>
<dbReference type="InterPro" id="IPR003115">
    <property type="entry name" value="ParB_N"/>
</dbReference>
<accession>A0ABW2G0A5</accession>
<organism evidence="3 4">
    <name type="scientific">Kitasatospora paranensis</name>
    <dbReference type="NCBI Taxonomy" id="258053"/>
    <lineage>
        <taxon>Bacteria</taxon>
        <taxon>Bacillati</taxon>
        <taxon>Actinomycetota</taxon>
        <taxon>Actinomycetes</taxon>
        <taxon>Kitasatosporales</taxon>
        <taxon>Streptomycetaceae</taxon>
        <taxon>Kitasatospora</taxon>
    </lineage>
</organism>
<dbReference type="Proteomes" id="UP001596435">
    <property type="component" value="Unassembled WGS sequence"/>
</dbReference>
<name>A0ABW2G0A5_9ACTN</name>
<feature type="domain" description="ParB-like N-terminal" evidence="2">
    <location>
        <begin position="49"/>
        <end position="149"/>
    </location>
</feature>
<comment type="caution">
    <text evidence="3">The sequence shown here is derived from an EMBL/GenBank/DDBJ whole genome shotgun (WGS) entry which is preliminary data.</text>
</comment>
<dbReference type="SMART" id="SM00470">
    <property type="entry name" value="ParB"/>
    <property type="match status" value="1"/>
</dbReference>
<evidence type="ECO:0000256" key="1">
    <source>
        <dbReference type="SAM" id="MobiDB-lite"/>
    </source>
</evidence>
<dbReference type="PANTHER" id="PTHR33375">
    <property type="entry name" value="CHROMOSOME-PARTITIONING PROTEIN PARB-RELATED"/>
    <property type="match status" value="1"/>
</dbReference>
<reference evidence="4" key="1">
    <citation type="journal article" date="2019" name="Int. J. Syst. Evol. Microbiol.">
        <title>The Global Catalogue of Microorganisms (GCM) 10K type strain sequencing project: providing services to taxonomists for standard genome sequencing and annotation.</title>
        <authorList>
            <consortium name="The Broad Institute Genomics Platform"/>
            <consortium name="The Broad Institute Genome Sequencing Center for Infectious Disease"/>
            <person name="Wu L."/>
            <person name="Ma J."/>
        </authorList>
    </citation>
    <scope>NUCLEOTIDE SEQUENCE [LARGE SCALE GENOMIC DNA]</scope>
    <source>
        <strain evidence="4">CGMCC 1.12859</strain>
    </source>
</reference>
<feature type="region of interest" description="Disordered" evidence="1">
    <location>
        <begin position="319"/>
        <end position="378"/>
    </location>
</feature>
<protein>
    <submittedName>
        <fullName evidence="3">ParB/RepB/Spo0J family partition protein</fullName>
    </submittedName>
</protein>
<dbReference type="InterPro" id="IPR036086">
    <property type="entry name" value="ParB/Sulfiredoxin_sf"/>
</dbReference>
<dbReference type="RefSeq" id="WP_380231520.1">
    <property type="nucleotide sequence ID" value="NZ_JBHSVH010000002.1"/>
</dbReference>
<sequence>MTTTSDTGPDLAPGSAGVSMIHLAEILQRHTRLAQRRFVMLPLRGPGSAYTEPQGRQPGDATAPVELADLISAISEVGLLEPVLVEETPNPGGGAPAMRLVSGERRLRAMRWGALHLEENPHFASIPAIVCPGPLSDEERSTWRFVENFAREDLKPAEQAVALMYQRCAVLVGKLLRAGKPVPREVYEITDAIERFQALEKIRGGDRSCAAPWSEVLTRLGLQLSERKAMELVRAFKELPRELSEEMDEAGVRLNTRIRYAQLQRGRADAAAGIWASLKNTGRLHLLPSAVDIGLAEPDLDDDAIVDAAGERFDSANAGRRAKLSRVPAGEEASGPHGDNPEDLESADSEAPPQASDAPAAMPGPDGELPGVQGPDTSARQRPLVEQAVVRATLDSLRVLLADLRTGHDLGRYDQGSLRLALRELEPFLATDTTAPASQEVAA</sequence>
<dbReference type="PANTHER" id="PTHR33375:SF1">
    <property type="entry name" value="CHROMOSOME-PARTITIONING PROTEIN PARB-RELATED"/>
    <property type="match status" value="1"/>
</dbReference>
<dbReference type="SUPFAM" id="SSF110849">
    <property type="entry name" value="ParB/Sulfiredoxin"/>
    <property type="match status" value="1"/>
</dbReference>
<dbReference type="EMBL" id="JBHTAJ010000032">
    <property type="protein sequence ID" value="MFC7181511.1"/>
    <property type="molecule type" value="Genomic_DNA"/>
</dbReference>
<dbReference type="InterPro" id="IPR050336">
    <property type="entry name" value="Chromosome_partition/occlusion"/>
</dbReference>
<gene>
    <name evidence="3" type="ORF">ACFQMG_18325</name>
</gene>
<evidence type="ECO:0000313" key="4">
    <source>
        <dbReference type="Proteomes" id="UP001596435"/>
    </source>
</evidence>
<dbReference type="Gene3D" id="3.90.1530.30">
    <property type="match status" value="1"/>
</dbReference>
<evidence type="ECO:0000313" key="3">
    <source>
        <dbReference type="EMBL" id="MFC7181511.1"/>
    </source>
</evidence>
<keyword evidence="4" id="KW-1185">Reference proteome</keyword>
<dbReference type="Pfam" id="PF02195">
    <property type="entry name" value="ParB_N"/>
    <property type="match status" value="1"/>
</dbReference>
<evidence type="ECO:0000259" key="2">
    <source>
        <dbReference type="SMART" id="SM00470"/>
    </source>
</evidence>